<name>A0A9X9T8U1_METOG</name>
<dbReference type="GO" id="GO:0006808">
    <property type="term" value="P:regulation of nitrogen utilization"/>
    <property type="evidence" value="ECO:0007669"/>
    <property type="project" value="InterPro"/>
</dbReference>
<dbReference type="PRINTS" id="PR00340">
    <property type="entry name" value="PIIGLNB"/>
</dbReference>
<dbReference type="KEGG" id="mou:OU421_02590"/>
<dbReference type="SMART" id="SM00938">
    <property type="entry name" value="P-II"/>
    <property type="match status" value="1"/>
</dbReference>
<evidence type="ECO:0000256" key="1">
    <source>
        <dbReference type="RuleBase" id="RU003936"/>
    </source>
</evidence>
<proteinExistence type="inferred from homology"/>
<dbReference type="SUPFAM" id="SSF54913">
    <property type="entry name" value="GlnB-like"/>
    <property type="match status" value="1"/>
</dbReference>
<dbReference type="AlphaFoldDB" id="A0A9X9T8U1"/>
<dbReference type="GeneID" id="76833954"/>
<reference evidence="2" key="1">
    <citation type="submission" date="2022-11" db="EMBL/GenBank/DDBJ databases">
        <title>Complete genome sequence of Methanogenium organophilum DSM 3596.</title>
        <authorList>
            <person name="Chen S.-C."/>
            <person name="Lai S.-J."/>
            <person name="You Y.-T."/>
        </authorList>
    </citation>
    <scope>NUCLEOTIDE SEQUENCE</scope>
    <source>
        <strain evidence="2">DSM 3596</strain>
    </source>
</reference>
<keyword evidence="3" id="KW-1185">Reference proteome</keyword>
<comment type="similarity">
    <text evidence="1">Belongs to the P(II) protein family.</text>
</comment>
<dbReference type="GO" id="GO:0005524">
    <property type="term" value="F:ATP binding"/>
    <property type="evidence" value="ECO:0007669"/>
    <property type="project" value="TreeGrafter"/>
</dbReference>
<dbReference type="EMBL" id="CP113361">
    <property type="protein sequence ID" value="WAI01781.1"/>
    <property type="molecule type" value="Genomic_DNA"/>
</dbReference>
<accession>A0A9X9T8U1</accession>
<dbReference type="PROSITE" id="PS00638">
    <property type="entry name" value="PII_GLNB_CTER"/>
    <property type="match status" value="1"/>
</dbReference>
<dbReference type="PROSITE" id="PS51343">
    <property type="entry name" value="PII_GLNB_DOM"/>
    <property type="match status" value="1"/>
</dbReference>
<dbReference type="PANTHER" id="PTHR30115">
    <property type="entry name" value="NITROGEN REGULATORY PROTEIN P-II"/>
    <property type="match status" value="1"/>
</dbReference>
<dbReference type="InterPro" id="IPR017918">
    <property type="entry name" value="N-reg_PII_CS"/>
</dbReference>
<protein>
    <submittedName>
        <fullName evidence="2">P-II family nitrogen regulator</fullName>
    </submittedName>
</protein>
<gene>
    <name evidence="2" type="ORF">OU421_02590</name>
</gene>
<dbReference type="GO" id="GO:0005829">
    <property type="term" value="C:cytosol"/>
    <property type="evidence" value="ECO:0007669"/>
    <property type="project" value="TreeGrafter"/>
</dbReference>
<dbReference type="InterPro" id="IPR011322">
    <property type="entry name" value="N-reg_PII-like_a/b"/>
</dbReference>
<dbReference type="InterPro" id="IPR015867">
    <property type="entry name" value="N-reg_PII/ATP_PRibTrfase_C"/>
</dbReference>
<dbReference type="Gene3D" id="3.30.70.120">
    <property type="match status" value="1"/>
</dbReference>
<dbReference type="Proteomes" id="UP001163096">
    <property type="component" value="Chromosome"/>
</dbReference>
<sequence>MKKIDAIIRPEKLDRVSDALNEKGHYAMTVSDVHGRGEQRGIRLQFRGKEVMVDLIPKIKVEIVVDAADAEEVVAIIKDKAYTGENGDGRIFVYDIDKSIQIRAE</sequence>
<organism evidence="2 3">
    <name type="scientific">Methanogenium organophilum</name>
    <dbReference type="NCBI Taxonomy" id="2199"/>
    <lineage>
        <taxon>Archaea</taxon>
        <taxon>Methanobacteriati</taxon>
        <taxon>Methanobacteriota</taxon>
        <taxon>Stenosarchaea group</taxon>
        <taxon>Methanomicrobia</taxon>
        <taxon>Methanomicrobiales</taxon>
        <taxon>Methanomicrobiaceae</taxon>
        <taxon>Methanogenium</taxon>
    </lineage>
</organism>
<evidence type="ECO:0000313" key="2">
    <source>
        <dbReference type="EMBL" id="WAI01781.1"/>
    </source>
</evidence>
<dbReference type="Pfam" id="PF00543">
    <property type="entry name" value="P-II"/>
    <property type="match status" value="1"/>
</dbReference>
<dbReference type="GO" id="GO:0030234">
    <property type="term" value="F:enzyme regulator activity"/>
    <property type="evidence" value="ECO:0007669"/>
    <property type="project" value="InterPro"/>
</dbReference>
<dbReference type="InterPro" id="IPR002187">
    <property type="entry name" value="N-reg_PII"/>
</dbReference>
<dbReference type="PANTHER" id="PTHR30115:SF11">
    <property type="entry name" value="NITROGEN REGULATORY PROTEIN P-II HOMOLOG"/>
    <property type="match status" value="1"/>
</dbReference>
<evidence type="ECO:0000313" key="3">
    <source>
        <dbReference type="Proteomes" id="UP001163096"/>
    </source>
</evidence>
<dbReference type="RefSeq" id="WP_268187055.1">
    <property type="nucleotide sequence ID" value="NZ_CP113361.1"/>
</dbReference>